<evidence type="ECO:0000256" key="6">
    <source>
        <dbReference type="ARBA" id="ARBA00023136"/>
    </source>
</evidence>
<dbReference type="InterPro" id="IPR050291">
    <property type="entry name" value="CDF_Transporter"/>
</dbReference>
<dbReference type="Gene3D" id="1.20.1510.10">
    <property type="entry name" value="Cation efflux protein transmembrane domain"/>
    <property type="match status" value="1"/>
</dbReference>
<protein>
    <submittedName>
        <fullName evidence="10">Cation diffusion facilitator family transporter</fullName>
    </submittedName>
</protein>
<evidence type="ECO:0000256" key="2">
    <source>
        <dbReference type="ARBA" id="ARBA00008114"/>
    </source>
</evidence>
<dbReference type="PANTHER" id="PTHR43840">
    <property type="entry name" value="MITOCHONDRIAL METAL TRANSPORTER 1-RELATED"/>
    <property type="match status" value="1"/>
</dbReference>
<dbReference type="SUPFAM" id="SSF160240">
    <property type="entry name" value="Cation efflux protein cytoplasmic domain-like"/>
    <property type="match status" value="1"/>
</dbReference>
<dbReference type="InterPro" id="IPR027470">
    <property type="entry name" value="Cation_efflux_CTD"/>
</dbReference>
<dbReference type="Pfam" id="PF16916">
    <property type="entry name" value="ZT_dimer"/>
    <property type="match status" value="1"/>
</dbReference>
<dbReference type="AlphaFoldDB" id="D7BN07"/>
<dbReference type="KEGG" id="ahe:Arch_0567"/>
<comment type="similarity">
    <text evidence="2">Belongs to the cation diffusion facilitator (CDF) transporter (TC 2.A.4) family.</text>
</comment>
<dbReference type="Proteomes" id="UP000000376">
    <property type="component" value="Chromosome"/>
</dbReference>
<dbReference type="GO" id="GO:0015341">
    <property type="term" value="F:zinc efflux antiporter activity"/>
    <property type="evidence" value="ECO:0007669"/>
    <property type="project" value="TreeGrafter"/>
</dbReference>
<evidence type="ECO:0000313" key="10">
    <source>
        <dbReference type="EMBL" id="ADH92306.1"/>
    </source>
</evidence>
<gene>
    <name evidence="10" type="ordered locus">Arch_0567</name>
</gene>
<dbReference type="InterPro" id="IPR027469">
    <property type="entry name" value="Cation_efflux_TMD_sf"/>
</dbReference>
<dbReference type="Gene3D" id="3.30.70.1350">
    <property type="entry name" value="Cation efflux protein, cytoplasmic domain"/>
    <property type="match status" value="1"/>
</dbReference>
<feature type="domain" description="Cation efflux protein cytoplasmic" evidence="9">
    <location>
        <begin position="217"/>
        <end position="295"/>
    </location>
</feature>
<keyword evidence="6 7" id="KW-0472">Membrane</keyword>
<accession>D7BN07</accession>
<dbReference type="PANTHER" id="PTHR43840:SF15">
    <property type="entry name" value="MITOCHONDRIAL METAL TRANSPORTER 1-RELATED"/>
    <property type="match status" value="1"/>
</dbReference>
<dbReference type="HOGENOM" id="CLU_013430_3_0_11"/>
<organism evidence="10 11">
    <name type="scientific">Arcanobacterium haemolyticum (strain ATCC 9345 / DSM 20595 / CCM 5947 / CCUG 17215 / LMG 16163 / NBRC 15585 / NCTC 8452 / 11018)</name>
    <dbReference type="NCBI Taxonomy" id="644284"/>
    <lineage>
        <taxon>Bacteria</taxon>
        <taxon>Bacillati</taxon>
        <taxon>Actinomycetota</taxon>
        <taxon>Actinomycetes</taxon>
        <taxon>Actinomycetales</taxon>
        <taxon>Actinomycetaceae</taxon>
        <taxon>Arcanobacterium</taxon>
    </lineage>
</organism>
<dbReference type="eggNOG" id="COG0053">
    <property type="taxonomic scope" value="Bacteria"/>
</dbReference>
<keyword evidence="4 7" id="KW-0812">Transmembrane</keyword>
<evidence type="ECO:0000259" key="8">
    <source>
        <dbReference type="Pfam" id="PF01545"/>
    </source>
</evidence>
<dbReference type="InterPro" id="IPR036837">
    <property type="entry name" value="Cation_efflux_CTD_sf"/>
</dbReference>
<dbReference type="NCBIfam" id="TIGR01297">
    <property type="entry name" value="CDF"/>
    <property type="match status" value="1"/>
</dbReference>
<dbReference type="InterPro" id="IPR058533">
    <property type="entry name" value="Cation_efflux_TM"/>
</dbReference>
<evidence type="ECO:0000256" key="3">
    <source>
        <dbReference type="ARBA" id="ARBA00022448"/>
    </source>
</evidence>
<keyword evidence="3" id="KW-0813">Transport</keyword>
<dbReference type="STRING" id="644284.Arch_0567"/>
<feature type="transmembrane region" description="Helical" evidence="7">
    <location>
        <begin position="120"/>
        <end position="142"/>
    </location>
</feature>
<comment type="subcellular location">
    <subcellularLocation>
        <location evidence="1">Membrane</location>
        <topology evidence="1">Multi-pass membrane protein</topology>
    </subcellularLocation>
</comment>
<evidence type="ECO:0000256" key="1">
    <source>
        <dbReference type="ARBA" id="ARBA00004141"/>
    </source>
</evidence>
<proteinExistence type="inferred from homology"/>
<feature type="transmembrane region" description="Helical" evidence="7">
    <location>
        <begin position="188"/>
        <end position="205"/>
    </location>
</feature>
<dbReference type="GO" id="GO:0006882">
    <property type="term" value="P:intracellular zinc ion homeostasis"/>
    <property type="evidence" value="ECO:0007669"/>
    <property type="project" value="TreeGrafter"/>
</dbReference>
<dbReference type="GO" id="GO:0015086">
    <property type="term" value="F:cadmium ion transmembrane transporter activity"/>
    <property type="evidence" value="ECO:0007669"/>
    <property type="project" value="TreeGrafter"/>
</dbReference>
<dbReference type="OrthoDB" id="9813655at2"/>
<evidence type="ECO:0000259" key="9">
    <source>
        <dbReference type="Pfam" id="PF16916"/>
    </source>
</evidence>
<feature type="domain" description="Cation efflux protein transmembrane" evidence="8">
    <location>
        <begin position="21"/>
        <end position="213"/>
    </location>
</feature>
<dbReference type="GO" id="GO:0015093">
    <property type="term" value="F:ferrous iron transmembrane transporter activity"/>
    <property type="evidence" value="ECO:0007669"/>
    <property type="project" value="TreeGrafter"/>
</dbReference>
<evidence type="ECO:0000256" key="5">
    <source>
        <dbReference type="ARBA" id="ARBA00022989"/>
    </source>
</evidence>
<feature type="transmembrane region" description="Helical" evidence="7">
    <location>
        <begin position="86"/>
        <end position="108"/>
    </location>
</feature>
<keyword evidence="11" id="KW-1185">Reference proteome</keyword>
<dbReference type="SUPFAM" id="SSF161111">
    <property type="entry name" value="Cation efflux protein transmembrane domain-like"/>
    <property type="match status" value="1"/>
</dbReference>
<dbReference type="RefSeq" id="WP_013169804.1">
    <property type="nucleotide sequence ID" value="NC_014218.1"/>
</dbReference>
<keyword evidence="5 7" id="KW-1133">Transmembrane helix</keyword>
<feature type="transmembrane region" description="Helical" evidence="7">
    <location>
        <begin position="163"/>
        <end position="182"/>
    </location>
</feature>
<feature type="transmembrane region" description="Helical" evidence="7">
    <location>
        <begin position="49"/>
        <end position="66"/>
    </location>
</feature>
<dbReference type="InterPro" id="IPR002524">
    <property type="entry name" value="Cation_efflux"/>
</dbReference>
<name>D7BN07_ARCHD</name>
<evidence type="ECO:0000256" key="7">
    <source>
        <dbReference type="SAM" id="Phobius"/>
    </source>
</evidence>
<evidence type="ECO:0000256" key="4">
    <source>
        <dbReference type="ARBA" id="ARBA00022692"/>
    </source>
</evidence>
<dbReference type="EMBL" id="CP002045">
    <property type="protein sequence ID" value="ADH92306.1"/>
    <property type="molecule type" value="Genomic_DNA"/>
</dbReference>
<sequence length="314" mass="33526">MTTSHSTAQESPRDLSKFAWFSVGAAISTIALKYIAYEVTGSVSLLSDAMESVVNLVAAIVALIALKLAAKPANSRYTFGRSKAEYFSAALEGAMIFGAAALIMFAAIGRLLRPVGVENLGIGIVISILAGLVNAGVGLVLLRAGKKYNSPTLTADAKHLFTDIITSVGVVIGVGLVGLTGWTRLDPVIAIIVALNIIYVGTVLMRDALAGLMDVALPDEENNLIISVLREHAETEKITFHGLQTRVSGHARHIKFDALVPDNWTVKQGHDFAEHLVTHIQEVLDDAIVTVHIEPINDPESYKDIPQGFIPLGE</sequence>
<dbReference type="GO" id="GO:0005886">
    <property type="term" value="C:plasma membrane"/>
    <property type="evidence" value="ECO:0007669"/>
    <property type="project" value="TreeGrafter"/>
</dbReference>
<reference evidence="10 11" key="1">
    <citation type="journal article" date="2010" name="Stand. Genomic Sci.">
        <title>Complete genome sequence of Arcanobacterium haemolyticum type strain (11018).</title>
        <authorList>
            <person name="Yasawong M."/>
            <person name="Teshima H."/>
            <person name="Lapidus A."/>
            <person name="Nolan M."/>
            <person name="Lucas S."/>
            <person name="Glavina Del Rio T."/>
            <person name="Tice H."/>
            <person name="Cheng J."/>
            <person name="Bruce D."/>
            <person name="Detter C."/>
            <person name="Tapia R."/>
            <person name="Han C."/>
            <person name="Goodwin L."/>
            <person name="Pitluck S."/>
            <person name="Liolios K."/>
            <person name="Ivanova N."/>
            <person name="Mavromatis K."/>
            <person name="Mikhailova N."/>
            <person name="Pati A."/>
            <person name="Chen A."/>
            <person name="Palaniappan K."/>
            <person name="Land M."/>
            <person name="Hauser L."/>
            <person name="Chang Y."/>
            <person name="Jeffries C."/>
            <person name="Rohde M."/>
            <person name="Sikorski J."/>
            <person name="Pukall R."/>
            <person name="Goker M."/>
            <person name="Woyke T."/>
            <person name="Bristow J."/>
            <person name="Eisen J."/>
            <person name="Markowitz V."/>
            <person name="Hugenholtz P."/>
            <person name="Kyrpides N."/>
            <person name="Klenk H."/>
        </authorList>
    </citation>
    <scope>NUCLEOTIDE SEQUENCE [LARGE SCALE GENOMIC DNA]</scope>
    <source>
        <strain evidence="11">ATCC 9345 / DSM 20595 / CCUG 17215 / LMG 16163 / NBRC 15585 / NCTC 8452 / 11018</strain>
    </source>
</reference>
<dbReference type="Pfam" id="PF01545">
    <property type="entry name" value="Cation_efflux"/>
    <property type="match status" value="1"/>
</dbReference>
<feature type="transmembrane region" description="Helical" evidence="7">
    <location>
        <begin position="18"/>
        <end position="37"/>
    </location>
</feature>
<evidence type="ECO:0000313" key="11">
    <source>
        <dbReference type="Proteomes" id="UP000000376"/>
    </source>
</evidence>